<dbReference type="GO" id="GO:0044550">
    <property type="term" value="P:secondary metabolite biosynthetic process"/>
    <property type="evidence" value="ECO:0007669"/>
    <property type="project" value="TreeGrafter"/>
</dbReference>
<dbReference type="InterPro" id="IPR013747">
    <property type="entry name" value="ACP_syn_III_C"/>
</dbReference>
<dbReference type="PANTHER" id="PTHR34069">
    <property type="entry name" value="3-OXOACYL-[ACYL-CARRIER-PROTEIN] SYNTHASE 3"/>
    <property type="match status" value="1"/>
</dbReference>
<dbReference type="PANTHER" id="PTHR34069:SF2">
    <property type="entry name" value="BETA-KETOACYL-[ACYL-CARRIER-PROTEIN] SYNTHASE III"/>
    <property type="match status" value="1"/>
</dbReference>
<gene>
    <name evidence="5" type="ORF">EV675_2009</name>
</gene>
<name>A0A4V2F410_9BURK</name>
<protein>
    <submittedName>
        <fullName evidence="5">3-oxoacyl-[acyl-carrier-protein] synthase-3</fullName>
    </submittedName>
</protein>
<organism evidence="5 6">
    <name type="scientific">Pigmentiphaga kullae</name>
    <dbReference type="NCBI Taxonomy" id="151784"/>
    <lineage>
        <taxon>Bacteria</taxon>
        <taxon>Pseudomonadati</taxon>
        <taxon>Pseudomonadota</taxon>
        <taxon>Betaproteobacteria</taxon>
        <taxon>Burkholderiales</taxon>
        <taxon>Alcaligenaceae</taxon>
        <taxon>Pigmentiphaga</taxon>
    </lineage>
</organism>
<evidence type="ECO:0000259" key="4">
    <source>
        <dbReference type="Pfam" id="PF08545"/>
    </source>
</evidence>
<dbReference type="EMBL" id="SGXC01000001">
    <property type="protein sequence ID" value="RZS85977.1"/>
    <property type="molecule type" value="Genomic_DNA"/>
</dbReference>
<dbReference type="InterPro" id="IPR013751">
    <property type="entry name" value="ACP_syn_III_N"/>
</dbReference>
<reference evidence="5 6" key="1">
    <citation type="submission" date="2019-02" db="EMBL/GenBank/DDBJ databases">
        <title>Genomic Encyclopedia of Type Strains, Phase IV (KMG-IV): sequencing the most valuable type-strain genomes for metagenomic binning, comparative biology and taxonomic classification.</title>
        <authorList>
            <person name="Goeker M."/>
        </authorList>
    </citation>
    <scope>NUCLEOTIDE SEQUENCE [LARGE SCALE GENOMIC DNA]</scope>
    <source>
        <strain evidence="5 6">K24</strain>
    </source>
</reference>
<dbReference type="AlphaFoldDB" id="A0A4V2F410"/>
<comment type="caution">
    <text evidence="5">The sequence shown here is derived from an EMBL/GenBank/DDBJ whole genome shotgun (WGS) entry which is preliminary data.</text>
</comment>
<evidence type="ECO:0000313" key="6">
    <source>
        <dbReference type="Proteomes" id="UP000292445"/>
    </source>
</evidence>
<keyword evidence="1" id="KW-0808">Transferase</keyword>
<evidence type="ECO:0000256" key="1">
    <source>
        <dbReference type="ARBA" id="ARBA00022679"/>
    </source>
</evidence>
<sequence length="310" mass="33578">MTIRLQAIASYIPRGGIDNLLQAAAFGETEDSVLHKIGARWLPRKAEDEETSDLATKAVAILLEKTQLSPGNVGALVVVTQNGDGYHLPHTSAFVHAKLGLPTSVPVFDISLGCSGYVYGLHILRSLMQASNLDNGILVTADPYSKIINPQDKATTLLFGDAATATLLSNQGHWSLSNPRMGSDGKNAEQIMVKDGQFFMNGRQVFNFAALLIPKEIQALLQENGLNETDIDSYCLHQGSAGILDAIARRFPAVKDRFINKLYSTGNTVSSSIPLLLEEQISRAETKRVLISGFGVGLSWASMILNRKEI</sequence>
<keyword evidence="2" id="KW-0012">Acyltransferase</keyword>
<dbReference type="Gene3D" id="3.40.47.10">
    <property type="match status" value="1"/>
</dbReference>
<dbReference type="GO" id="GO:0004315">
    <property type="term" value="F:3-oxoacyl-[acyl-carrier-protein] synthase activity"/>
    <property type="evidence" value="ECO:0007669"/>
    <property type="project" value="InterPro"/>
</dbReference>
<dbReference type="Proteomes" id="UP000292445">
    <property type="component" value="Unassembled WGS sequence"/>
</dbReference>
<dbReference type="RefSeq" id="WP_130357112.1">
    <property type="nucleotide sequence ID" value="NZ_SGXC01000001.1"/>
</dbReference>
<accession>A0A4V2F410</accession>
<evidence type="ECO:0000259" key="3">
    <source>
        <dbReference type="Pfam" id="PF08541"/>
    </source>
</evidence>
<dbReference type="Pfam" id="PF08541">
    <property type="entry name" value="ACP_syn_III_C"/>
    <property type="match status" value="1"/>
</dbReference>
<dbReference type="GO" id="GO:0006633">
    <property type="term" value="P:fatty acid biosynthetic process"/>
    <property type="evidence" value="ECO:0007669"/>
    <property type="project" value="InterPro"/>
</dbReference>
<dbReference type="InterPro" id="IPR016039">
    <property type="entry name" value="Thiolase-like"/>
</dbReference>
<dbReference type="SUPFAM" id="SSF53901">
    <property type="entry name" value="Thiolase-like"/>
    <property type="match status" value="1"/>
</dbReference>
<keyword evidence="6" id="KW-1185">Reference proteome</keyword>
<dbReference type="OrthoDB" id="9815506at2"/>
<dbReference type="Pfam" id="PF08545">
    <property type="entry name" value="ACP_syn_III"/>
    <property type="match status" value="1"/>
</dbReference>
<feature type="domain" description="Beta-ketoacyl-[acyl-carrier-protein] synthase III N-terminal" evidence="4">
    <location>
        <begin position="108"/>
        <end position="185"/>
    </location>
</feature>
<proteinExistence type="predicted"/>
<evidence type="ECO:0000256" key="2">
    <source>
        <dbReference type="ARBA" id="ARBA00023315"/>
    </source>
</evidence>
<feature type="domain" description="Beta-ketoacyl-[acyl-carrier-protein] synthase III C-terminal" evidence="3">
    <location>
        <begin position="221"/>
        <end position="306"/>
    </location>
</feature>
<dbReference type="CDD" id="cd00830">
    <property type="entry name" value="KAS_III"/>
    <property type="match status" value="1"/>
</dbReference>
<evidence type="ECO:0000313" key="5">
    <source>
        <dbReference type="EMBL" id="RZS85977.1"/>
    </source>
</evidence>